<dbReference type="PANTHER" id="PTHR47326:SF1">
    <property type="entry name" value="HTH PSQ-TYPE DOMAIN-CONTAINING PROTEIN"/>
    <property type="match status" value="1"/>
</dbReference>
<gene>
    <name evidence="1" type="ORF">ALC60_14091</name>
</gene>
<sequence length="184" mass="21978">MAHFDVEVNMLLILGECEKNYRRAAQLFLERYNIQKLHMAFLRLENRLRVHGQLSTIKRQKANPVVNDDNCANILAAVEINPHVSQRELANPSGVGRSSYELLETDYERRVIFCEWMSDAMINDSFLQNILFSDEATFTNTGHLRHTRHNMHYWSYENPHWMCEVYFQHRWSVRRDMWFQQDGV</sequence>
<dbReference type="EMBL" id="KQ983177">
    <property type="protein sequence ID" value="KYQ46892.1"/>
    <property type="molecule type" value="Genomic_DNA"/>
</dbReference>
<name>A0A151WGD0_9HYME</name>
<evidence type="ECO:0008006" key="3">
    <source>
        <dbReference type="Google" id="ProtNLM"/>
    </source>
</evidence>
<dbReference type="Proteomes" id="UP000075809">
    <property type="component" value="Unassembled WGS sequence"/>
</dbReference>
<reference evidence="1 2" key="1">
    <citation type="submission" date="2015-09" db="EMBL/GenBank/DDBJ databases">
        <title>Trachymyrmex zeteki WGS genome.</title>
        <authorList>
            <person name="Nygaard S."/>
            <person name="Hu H."/>
            <person name="Boomsma J."/>
            <person name="Zhang G."/>
        </authorList>
    </citation>
    <scope>NUCLEOTIDE SEQUENCE [LARGE SCALE GENOMIC DNA]</scope>
    <source>
        <strain evidence="1">Tzet28-1</strain>
        <tissue evidence="1">Whole body</tissue>
    </source>
</reference>
<dbReference type="GO" id="GO:0003676">
    <property type="term" value="F:nucleic acid binding"/>
    <property type="evidence" value="ECO:0007669"/>
    <property type="project" value="InterPro"/>
</dbReference>
<protein>
    <recommendedName>
        <fullName evidence="3">DUF4817 domain-containing protein</fullName>
    </recommendedName>
</protein>
<dbReference type="Gene3D" id="3.30.420.10">
    <property type="entry name" value="Ribonuclease H-like superfamily/Ribonuclease H"/>
    <property type="match status" value="1"/>
</dbReference>
<dbReference type="STRING" id="64791.A0A151WGD0"/>
<organism evidence="1 2">
    <name type="scientific">Mycetomoellerius zeteki</name>
    <dbReference type="NCBI Taxonomy" id="64791"/>
    <lineage>
        <taxon>Eukaryota</taxon>
        <taxon>Metazoa</taxon>
        <taxon>Ecdysozoa</taxon>
        <taxon>Arthropoda</taxon>
        <taxon>Hexapoda</taxon>
        <taxon>Insecta</taxon>
        <taxon>Pterygota</taxon>
        <taxon>Neoptera</taxon>
        <taxon>Endopterygota</taxon>
        <taxon>Hymenoptera</taxon>
        <taxon>Apocrita</taxon>
        <taxon>Aculeata</taxon>
        <taxon>Formicoidea</taxon>
        <taxon>Formicidae</taxon>
        <taxon>Myrmicinae</taxon>
        <taxon>Mycetomoellerius</taxon>
    </lineage>
</organism>
<proteinExistence type="predicted"/>
<evidence type="ECO:0000313" key="1">
    <source>
        <dbReference type="EMBL" id="KYQ46892.1"/>
    </source>
</evidence>
<dbReference type="PANTHER" id="PTHR47326">
    <property type="entry name" value="TRANSPOSABLE ELEMENT TC3 TRANSPOSASE-LIKE PROTEIN"/>
    <property type="match status" value="1"/>
</dbReference>
<accession>A0A151WGD0</accession>
<evidence type="ECO:0000313" key="2">
    <source>
        <dbReference type="Proteomes" id="UP000075809"/>
    </source>
</evidence>
<dbReference type="AlphaFoldDB" id="A0A151WGD0"/>
<dbReference type="InterPro" id="IPR036397">
    <property type="entry name" value="RNaseH_sf"/>
</dbReference>
<keyword evidence="2" id="KW-1185">Reference proteome</keyword>